<organism evidence="2 3">
    <name type="scientific">Tetranychus urticae</name>
    <name type="common">Two-spotted spider mite</name>
    <dbReference type="NCBI Taxonomy" id="32264"/>
    <lineage>
        <taxon>Eukaryota</taxon>
        <taxon>Metazoa</taxon>
        <taxon>Ecdysozoa</taxon>
        <taxon>Arthropoda</taxon>
        <taxon>Chelicerata</taxon>
        <taxon>Arachnida</taxon>
        <taxon>Acari</taxon>
        <taxon>Acariformes</taxon>
        <taxon>Trombidiformes</taxon>
        <taxon>Prostigmata</taxon>
        <taxon>Eleutherengona</taxon>
        <taxon>Raphignathae</taxon>
        <taxon>Tetranychoidea</taxon>
        <taxon>Tetranychidae</taxon>
        <taxon>Tetranychus</taxon>
    </lineage>
</organism>
<protein>
    <recommendedName>
        <fullName evidence="1">Rho-GAP domain-containing protein</fullName>
    </recommendedName>
</protein>
<accession>T1KIM3</accession>
<dbReference type="Proteomes" id="UP000015104">
    <property type="component" value="Unassembled WGS sequence"/>
</dbReference>
<evidence type="ECO:0000259" key="1">
    <source>
        <dbReference type="PROSITE" id="PS50238"/>
    </source>
</evidence>
<dbReference type="PANTHER" id="PTHR23179">
    <property type="entry name" value="T-CELL ACTIVATION RHO GTPASE ACTIVATING PROTEIN-RELATED"/>
    <property type="match status" value="1"/>
</dbReference>
<dbReference type="GO" id="GO:0007165">
    <property type="term" value="P:signal transduction"/>
    <property type="evidence" value="ECO:0007669"/>
    <property type="project" value="InterPro"/>
</dbReference>
<dbReference type="EnsemblMetazoa" id="tetur12g01880.1">
    <property type="protein sequence ID" value="tetur12g01880.1"/>
    <property type="gene ID" value="tetur12g01880"/>
</dbReference>
<dbReference type="eggNOG" id="KOG4724">
    <property type="taxonomic scope" value="Eukaryota"/>
</dbReference>
<sequence length="186" mass="21364">MCSSSNPQSPDHMDLCQWKEESRNILKESYSRRKTINWPFRKSSSTKCIYTTVDGSTSPIKISLRKLCGPEMSVLCKDQITLIPPLINLLKQLYIKGPSTVGIFRKSANTRICRELKMKLEENPEMDLDDYPVTAIASVFKELIRCLPDGLLEKKYLDDWMAVITNSATEMEKMFYGILLNNLMKI</sequence>
<dbReference type="SUPFAM" id="SSF48350">
    <property type="entry name" value="GTPase activation domain, GAP"/>
    <property type="match status" value="1"/>
</dbReference>
<reference evidence="2" key="2">
    <citation type="submission" date="2015-06" db="UniProtKB">
        <authorList>
            <consortium name="EnsemblMetazoa"/>
        </authorList>
    </citation>
    <scope>IDENTIFICATION</scope>
</reference>
<dbReference type="InterPro" id="IPR008936">
    <property type="entry name" value="Rho_GTPase_activation_prot"/>
</dbReference>
<dbReference type="HOGENOM" id="CLU_1456256_0_0_1"/>
<dbReference type="GO" id="GO:0005096">
    <property type="term" value="F:GTPase activator activity"/>
    <property type="evidence" value="ECO:0007669"/>
    <property type="project" value="TreeGrafter"/>
</dbReference>
<dbReference type="STRING" id="32264.T1KIM3"/>
<dbReference type="PROSITE" id="PS50238">
    <property type="entry name" value="RHOGAP"/>
    <property type="match status" value="1"/>
</dbReference>
<keyword evidence="3" id="KW-1185">Reference proteome</keyword>
<dbReference type="AlphaFoldDB" id="T1KIM3"/>
<proteinExistence type="predicted"/>
<dbReference type="InterPro" id="IPR000198">
    <property type="entry name" value="RhoGAP_dom"/>
</dbReference>
<dbReference type="EMBL" id="CAEY01000114">
    <property type="status" value="NOT_ANNOTATED_CDS"/>
    <property type="molecule type" value="Genomic_DNA"/>
</dbReference>
<dbReference type="Pfam" id="PF00620">
    <property type="entry name" value="RhoGAP"/>
    <property type="match status" value="1"/>
</dbReference>
<evidence type="ECO:0000313" key="2">
    <source>
        <dbReference type="EnsemblMetazoa" id="tetur12g01880.1"/>
    </source>
</evidence>
<dbReference type="Gene3D" id="1.10.555.10">
    <property type="entry name" value="Rho GTPase activation protein"/>
    <property type="match status" value="1"/>
</dbReference>
<reference evidence="3" key="1">
    <citation type="submission" date="2011-08" db="EMBL/GenBank/DDBJ databases">
        <authorList>
            <person name="Rombauts S."/>
        </authorList>
    </citation>
    <scope>NUCLEOTIDE SEQUENCE</scope>
    <source>
        <strain evidence="3">London</strain>
    </source>
</reference>
<dbReference type="PANTHER" id="PTHR23179:SF3">
    <property type="entry name" value="RHO GTPASE-ACTIVATING PROTEIN 20"/>
    <property type="match status" value="1"/>
</dbReference>
<feature type="domain" description="Rho-GAP" evidence="1">
    <location>
        <begin position="70"/>
        <end position="186"/>
    </location>
</feature>
<evidence type="ECO:0000313" key="3">
    <source>
        <dbReference type="Proteomes" id="UP000015104"/>
    </source>
</evidence>
<name>T1KIM3_TETUR</name>